<keyword evidence="6" id="KW-1185">Reference proteome</keyword>
<organism evidence="5 6">
    <name type="scientific">Sphingobacterium oryzagri</name>
    <dbReference type="NCBI Taxonomy" id="3025669"/>
    <lineage>
        <taxon>Bacteria</taxon>
        <taxon>Pseudomonadati</taxon>
        <taxon>Bacteroidota</taxon>
        <taxon>Sphingobacteriia</taxon>
        <taxon>Sphingobacteriales</taxon>
        <taxon>Sphingobacteriaceae</taxon>
        <taxon>Sphingobacterium</taxon>
    </lineage>
</organism>
<evidence type="ECO:0000256" key="2">
    <source>
        <dbReference type="ARBA" id="ARBA00023125"/>
    </source>
</evidence>
<evidence type="ECO:0000313" key="6">
    <source>
        <dbReference type="Proteomes" id="UP001221558"/>
    </source>
</evidence>
<sequence>MYTIKSEIPSVAMEPAESTMGDAISIVRLAQPSFLRKEIFLSPHRKNYYLFVYTTEASGRHWIDMTPYDVKAGTFYFTRPDQIHLKEEEEITGVAISFTDTFLAGGLNQHLSKLPIIENLLNAHELLLNTTDKAYIEDLLSKLLVEYQGENRLRTEMLYAYMSTLLIFTSRLYTEQYVHDGQSVEKKILNVFQSHIETMYKSTHQVAEYAKEMNLSVNQLHHIVKTQSGKPPLAHIHERLILESKRLLFHSSHSIKEIAFELGFEDASYFNRFFKRLTAVTPLAYRKMRLEFTV</sequence>
<evidence type="ECO:0000259" key="4">
    <source>
        <dbReference type="PROSITE" id="PS01124"/>
    </source>
</evidence>
<dbReference type="Pfam" id="PF12833">
    <property type="entry name" value="HTH_18"/>
    <property type="match status" value="1"/>
</dbReference>
<dbReference type="RefSeq" id="WP_274265612.1">
    <property type="nucleotide sequence ID" value="NZ_CP117880.1"/>
</dbReference>
<dbReference type="PANTHER" id="PTHR43280">
    <property type="entry name" value="ARAC-FAMILY TRANSCRIPTIONAL REGULATOR"/>
    <property type="match status" value="1"/>
</dbReference>
<feature type="domain" description="HTH araC/xylS-type" evidence="4">
    <location>
        <begin position="186"/>
        <end position="288"/>
    </location>
</feature>
<reference evidence="5 6" key="1">
    <citation type="submission" date="2023-02" db="EMBL/GenBank/DDBJ databases">
        <title>Genome sequence of Sphingobacterium sp. KACC 22765.</title>
        <authorList>
            <person name="Kim S."/>
            <person name="Heo J."/>
            <person name="Kwon S.-W."/>
        </authorList>
    </citation>
    <scope>NUCLEOTIDE SEQUENCE [LARGE SCALE GENOMIC DNA]</scope>
    <source>
        <strain evidence="5 6">KACC 22765</strain>
    </source>
</reference>
<dbReference type="InterPro" id="IPR037923">
    <property type="entry name" value="HTH-like"/>
</dbReference>
<dbReference type="InterPro" id="IPR020449">
    <property type="entry name" value="Tscrpt_reg_AraC-type_HTH"/>
</dbReference>
<evidence type="ECO:0000256" key="3">
    <source>
        <dbReference type="ARBA" id="ARBA00023163"/>
    </source>
</evidence>
<keyword evidence="1" id="KW-0805">Transcription regulation</keyword>
<dbReference type="EMBL" id="CP117880">
    <property type="protein sequence ID" value="WDF66872.1"/>
    <property type="molecule type" value="Genomic_DNA"/>
</dbReference>
<evidence type="ECO:0000256" key="1">
    <source>
        <dbReference type="ARBA" id="ARBA00023015"/>
    </source>
</evidence>
<dbReference type="Pfam" id="PF02311">
    <property type="entry name" value="AraC_binding"/>
    <property type="match status" value="1"/>
</dbReference>
<keyword evidence="2" id="KW-0238">DNA-binding</keyword>
<dbReference type="PANTHER" id="PTHR43280:SF32">
    <property type="entry name" value="TRANSCRIPTIONAL REGULATORY PROTEIN"/>
    <property type="match status" value="1"/>
</dbReference>
<dbReference type="PRINTS" id="PR00032">
    <property type="entry name" value="HTHARAC"/>
</dbReference>
<dbReference type="InterPro" id="IPR018060">
    <property type="entry name" value="HTH_AraC"/>
</dbReference>
<protein>
    <submittedName>
        <fullName evidence="5">Helix-turn-helix transcriptional regulator</fullName>
    </submittedName>
</protein>
<dbReference type="SUPFAM" id="SSF51215">
    <property type="entry name" value="Regulatory protein AraC"/>
    <property type="match status" value="1"/>
</dbReference>
<dbReference type="InterPro" id="IPR009057">
    <property type="entry name" value="Homeodomain-like_sf"/>
</dbReference>
<name>A0ABY7WBN8_9SPHI</name>
<dbReference type="Proteomes" id="UP001221558">
    <property type="component" value="Chromosome"/>
</dbReference>
<dbReference type="SMART" id="SM00342">
    <property type="entry name" value="HTH_ARAC"/>
    <property type="match status" value="1"/>
</dbReference>
<dbReference type="InterPro" id="IPR003313">
    <property type="entry name" value="AraC-bd"/>
</dbReference>
<dbReference type="SUPFAM" id="SSF46689">
    <property type="entry name" value="Homeodomain-like"/>
    <property type="match status" value="1"/>
</dbReference>
<keyword evidence="3" id="KW-0804">Transcription</keyword>
<dbReference type="Gene3D" id="1.10.10.60">
    <property type="entry name" value="Homeodomain-like"/>
    <property type="match status" value="1"/>
</dbReference>
<evidence type="ECO:0000313" key="5">
    <source>
        <dbReference type="EMBL" id="WDF66872.1"/>
    </source>
</evidence>
<dbReference type="PROSITE" id="PS01124">
    <property type="entry name" value="HTH_ARAC_FAMILY_2"/>
    <property type="match status" value="1"/>
</dbReference>
<proteinExistence type="predicted"/>
<gene>
    <name evidence="5" type="ORF">PQ465_11200</name>
</gene>
<accession>A0ABY7WBN8</accession>